<dbReference type="Pfam" id="PF01381">
    <property type="entry name" value="HTH_3"/>
    <property type="match status" value="1"/>
</dbReference>
<dbReference type="GO" id="GO:0001046">
    <property type="term" value="F:core promoter sequence-specific DNA binding"/>
    <property type="evidence" value="ECO:0007669"/>
    <property type="project" value="TreeGrafter"/>
</dbReference>
<dbReference type="PANTHER" id="PTHR40455:SF1">
    <property type="entry name" value="ANTITOXIN HIGA"/>
    <property type="match status" value="1"/>
</dbReference>
<dbReference type="PANTHER" id="PTHR40455">
    <property type="entry name" value="ANTITOXIN HIGA"/>
    <property type="match status" value="1"/>
</dbReference>
<dbReference type="EMBL" id="FMBA01000066">
    <property type="protein sequence ID" value="SCC28632.1"/>
    <property type="molecule type" value="Genomic_DNA"/>
</dbReference>
<dbReference type="InterPro" id="IPR039060">
    <property type="entry name" value="Antitox_HigA"/>
</dbReference>
<dbReference type="STRING" id="1798183.GA0061080_106615"/>
<dbReference type="InterPro" id="IPR010982">
    <property type="entry name" value="Lambda_DNA-bd_dom_sf"/>
</dbReference>
<dbReference type="Proteomes" id="UP000199698">
    <property type="component" value="Unassembled WGS sequence"/>
</dbReference>
<proteinExistence type="predicted"/>
<evidence type="ECO:0000313" key="3">
    <source>
        <dbReference type="Proteomes" id="UP000199698"/>
    </source>
</evidence>
<name>A0A1C4DB95_9GAMM</name>
<keyword evidence="3" id="KW-1185">Reference proteome</keyword>
<dbReference type="GO" id="GO:0006355">
    <property type="term" value="P:regulation of DNA-templated transcription"/>
    <property type="evidence" value="ECO:0007669"/>
    <property type="project" value="InterPro"/>
</dbReference>
<feature type="domain" description="HTH cro/C1-type" evidence="1">
    <location>
        <begin position="66"/>
        <end position="119"/>
    </location>
</feature>
<accession>A0A1C4DB95</accession>
<dbReference type="AlphaFoldDB" id="A0A1C4DB95"/>
<sequence>MASYFWTILHNEAEYQKAMDRFTELFGKELTPLSEESDEFELLAMLIEKYENLNYPVEAPSPIDYIKFIMDQKGLTNEDMKKYLGSSSKVSEVLNGKRNLSLNMIKKLHNELCIPADILIQDVNMIDEENTHKTKWFNDYFAKDYGVDDVNISQRDYLLGSYHASRESMIKYNLSNNYRELPQQNDTIQIH</sequence>
<reference evidence="3" key="1">
    <citation type="submission" date="2016-08" db="EMBL/GenBank/DDBJ databases">
        <authorList>
            <person name="Varghese N."/>
            <person name="Submissions Spin"/>
        </authorList>
    </citation>
    <scope>NUCLEOTIDE SEQUENCE [LARGE SCALE GENOMIC DNA]</scope>
    <source>
        <strain evidence="3">R-53144</strain>
    </source>
</reference>
<dbReference type="SUPFAM" id="SSF47413">
    <property type="entry name" value="lambda repressor-like DNA-binding domains"/>
    <property type="match status" value="1"/>
</dbReference>
<evidence type="ECO:0000259" key="1">
    <source>
        <dbReference type="PROSITE" id="PS50943"/>
    </source>
</evidence>
<dbReference type="RefSeq" id="WP_209435833.1">
    <property type="nucleotide sequence ID" value="NZ_FMBA01000066.1"/>
</dbReference>
<dbReference type="InterPro" id="IPR001387">
    <property type="entry name" value="Cro/C1-type_HTH"/>
</dbReference>
<protein>
    <submittedName>
        <fullName evidence="2">Helix-turn-helix</fullName>
    </submittedName>
</protein>
<dbReference type="Gene3D" id="1.10.260.40">
    <property type="entry name" value="lambda repressor-like DNA-binding domains"/>
    <property type="match status" value="1"/>
</dbReference>
<gene>
    <name evidence="2" type="ORF">GA0061080_106615</name>
</gene>
<organism evidence="2 3">
    <name type="scientific">Gilliamella intestini</name>
    <dbReference type="NCBI Taxonomy" id="1798183"/>
    <lineage>
        <taxon>Bacteria</taxon>
        <taxon>Pseudomonadati</taxon>
        <taxon>Pseudomonadota</taxon>
        <taxon>Gammaproteobacteria</taxon>
        <taxon>Orbales</taxon>
        <taxon>Orbaceae</taxon>
        <taxon>Gilliamella</taxon>
    </lineage>
</organism>
<evidence type="ECO:0000313" key="2">
    <source>
        <dbReference type="EMBL" id="SCC28632.1"/>
    </source>
</evidence>
<dbReference type="PROSITE" id="PS50943">
    <property type="entry name" value="HTH_CROC1"/>
    <property type="match status" value="1"/>
</dbReference>